<dbReference type="AlphaFoldDB" id="A0A919SBF0"/>
<feature type="transmembrane region" description="Helical" evidence="1">
    <location>
        <begin position="12"/>
        <end position="34"/>
    </location>
</feature>
<protein>
    <recommendedName>
        <fullName evidence="4">DUF1772 domain-containing protein</fullName>
    </recommendedName>
</protein>
<proteinExistence type="predicted"/>
<dbReference type="RefSeq" id="WP_212996101.1">
    <property type="nucleotide sequence ID" value="NZ_BAAATW010000004.1"/>
</dbReference>
<keyword evidence="1" id="KW-1133">Transmembrane helix</keyword>
<name>A0A919SBF0_9ACTN</name>
<evidence type="ECO:0000256" key="1">
    <source>
        <dbReference type="SAM" id="Phobius"/>
    </source>
</evidence>
<keyword evidence="1" id="KW-0812">Transmembrane</keyword>
<dbReference type="Pfam" id="PF08592">
    <property type="entry name" value="Anthrone_oxy"/>
    <property type="match status" value="1"/>
</dbReference>
<keyword evidence="1" id="KW-0472">Membrane</keyword>
<dbReference type="InterPro" id="IPR013901">
    <property type="entry name" value="Anthrone_oxy"/>
</dbReference>
<dbReference type="EMBL" id="BOQP01000005">
    <property type="protein sequence ID" value="GIM68504.1"/>
    <property type="molecule type" value="Genomic_DNA"/>
</dbReference>
<comment type="caution">
    <text evidence="2">The sequence shown here is derived from an EMBL/GenBank/DDBJ whole genome shotgun (WGS) entry which is preliminary data.</text>
</comment>
<dbReference type="Proteomes" id="UP000680865">
    <property type="component" value="Unassembled WGS sequence"/>
</dbReference>
<evidence type="ECO:0000313" key="2">
    <source>
        <dbReference type="EMBL" id="GIM68504.1"/>
    </source>
</evidence>
<organism evidence="2 3">
    <name type="scientific">Winogradskya consettensis</name>
    <dbReference type="NCBI Taxonomy" id="113560"/>
    <lineage>
        <taxon>Bacteria</taxon>
        <taxon>Bacillati</taxon>
        <taxon>Actinomycetota</taxon>
        <taxon>Actinomycetes</taxon>
        <taxon>Micromonosporales</taxon>
        <taxon>Micromonosporaceae</taxon>
        <taxon>Winogradskya</taxon>
    </lineage>
</organism>
<evidence type="ECO:0008006" key="4">
    <source>
        <dbReference type="Google" id="ProtNLM"/>
    </source>
</evidence>
<feature type="transmembrane region" description="Helical" evidence="1">
    <location>
        <begin position="135"/>
        <end position="154"/>
    </location>
</feature>
<gene>
    <name evidence="2" type="ORF">Aco04nite_11080</name>
</gene>
<keyword evidence="3" id="KW-1185">Reference proteome</keyword>
<reference evidence="2" key="1">
    <citation type="submission" date="2021-03" db="EMBL/GenBank/DDBJ databases">
        <title>Whole genome shotgun sequence of Actinoplanes consettensis NBRC 14913.</title>
        <authorList>
            <person name="Komaki H."/>
            <person name="Tamura T."/>
        </authorList>
    </citation>
    <scope>NUCLEOTIDE SEQUENCE</scope>
    <source>
        <strain evidence="2">NBRC 14913</strain>
    </source>
</reference>
<accession>A0A919SBF0</accession>
<sequence length="155" mass="16697">MRVPALAALPALTNGVAAGIMLATVIGVVPLMVVSSYPQYVRMVQFMWPRYDPAMPILNGLSLLLDVTLAITGPPAARGWYLTAAVLLGTVMAISITRNVPVNKFVSRLDPDDEPADWATVDPRRRWQRWNLTRTVAALSAFAVNILAAVAALAS</sequence>
<evidence type="ECO:0000313" key="3">
    <source>
        <dbReference type="Proteomes" id="UP000680865"/>
    </source>
</evidence>
<feature type="transmembrane region" description="Helical" evidence="1">
    <location>
        <begin position="79"/>
        <end position="97"/>
    </location>
</feature>
<feature type="transmembrane region" description="Helical" evidence="1">
    <location>
        <begin position="54"/>
        <end position="73"/>
    </location>
</feature>